<protein>
    <submittedName>
        <fullName evidence="1">Glycosyl transferase</fullName>
    </submittedName>
</protein>
<dbReference type="AlphaFoldDB" id="G8ZKD9"/>
<keyword evidence="1" id="KW-0808">Transferase</keyword>
<evidence type="ECO:0000313" key="2">
    <source>
        <dbReference type="Proteomes" id="UP000009139"/>
    </source>
</evidence>
<comment type="miscellaneous">
    <text evidence="1">The sequence shown here is derived from an EMBL/GenBank/DDBJ third party annotation (TPA) entry.</text>
</comment>
<dbReference type="GO" id="GO:0016740">
    <property type="term" value="F:transferase activity"/>
    <property type="evidence" value="ECO:0007669"/>
    <property type="project" value="UniProtKB-KW"/>
</dbReference>
<accession>G8ZKD9</accession>
<proteinExistence type="predicted"/>
<sequence length="63" mass="6894">MGEIINSHPEIKNNPKVLSYHLLQIGLLKLFSGDKTGARDIINSLGPNLLSKENLMDVLLPLG</sequence>
<dbReference type="EMBL" id="HE613800">
    <property type="protein sequence ID" value="CCE70582.1"/>
    <property type="molecule type" value="Genomic_DNA"/>
</dbReference>
<gene>
    <name evidence="1" type="ordered locus">PAB0776.1n</name>
</gene>
<evidence type="ECO:0000313" key="1">
    <source>
        <dbReference type="EMBL" id="CCE70582.1"/>
    </source>
</evidence>
<dbReference type="Proteomes" id="UP000009139">
    <property type="component" value="Chromosome"/>
</dbReference>
<organism evidence="1 2">
    <name type="scientific">Pyrococcus abyssi (strain GE5 / Orsay)</name>
    <dbReference type="NCBI Taxonomy" id="272844"/>
    <lineage>
        <taxon>Archaea</taxon>
        <taxon>Methanobacteriati</taxon>
        <taxon>Methanobacteriota</taxon>
        <taxon>Thermococci</taxon>
        <taxon>Thermococcales</taxon>
        <taxon>Thermococcaceae</taxon>
        <taxon>Pyrococcus</taxon>
    </lineage>
</organism>
<reference evidence="1 2" key="1">
    <citation type="journal article" date="2012" name="Curr. Microbiol.">
        <title>Re-annotation of two hyperthermophilic archaea Pyrococcus abyssi GE5 and Pyrococcus furiosus DSM 3638.</title>
        <authorList>
            <person name="Gao J."/>
            <person name="Wang J."/>
        </authorList>
    </citation>
    <scope>GENOME REANNOTATION</scope>
    <source>
        <strain evidence="2">GE5 / Orsay</strain>
    </source>
</reference>
<name>G8ZKD9_PYRAB</name>